<gene>
    <name evidence="8" type="ORF">FFIC_090640</name>
</gene>
<dbReference type="SMART" id="SM00382">
    <property type="entry name" value="AAA"/>
    <property type="match status" value="1"/>
</dbReference>
<dbReference type="InterPro" id="IPR003593">
    <property type="entry name" value="AAA+_ATPase"/>
</dbReference>
<evidence type="ECO:0000313" key="9">
    <source>
        <dbReference type="Proteomes" id="UP000253891"/>
    </source>
</evidence>
<evidence type="ECO:0000256" key="1">
    <source>
        <dbReference type="ARBA" id="ARBA00004202"/>
    </source>
</evidence>
<proteinExistence type="predicted"/>
<dbReference type="AlphaFoldDB" id="A0A0K8MFF5"/>
<dbReference type="PIRSF" id="PIRSF039085">
    <property type="entry name" value="ABC_ATPase_HisP"/>
    <property type="match status" value="1"/>
</dbReference>
<dbReference type="InterPro" id="IPR050086">
    <property type="entry name" value="MetN_ABC_transporter-like"/>
</dbReference>
<accession>A0A0K8MFF5</accession>
<sequence length="248" mass="27617">MTLLNIKNLTKKINDHTILNNINFEINEGDVIAIIGPSGSGKTTFLKNIIQLESSDSGSLTLKDRELNLNSLNSKDKLWLRRQIAMVFQNYALFKNKTALENITEGLIYGRGVDEKTAHTVAIKELQSVNLLEKKDSYPHELSGGQQQRIGIARATALNPEIILFDEPTSALDPELVGTVIDDMKRLADQKQTMVVVTHLMSFAQQVANKVIFFDGGEILASGTPDEIFYNSNNQRINQFLSAVARDQ</sequence>
<dbReference type="STRING" id="157463.GCA_001047075_00161"/>
<dbReference type="RefSeq" id="WP_061992665.1">
    <property type="nucleotide sequence ID" value="NZ_DF967986.1"/>
</dbReference>
<dbReference type="GO" id="GO:0016887">
    <property type="term" value="F:ATP hydrolysis activity"/>
    <property type="evidence" value="ECO:0007669"/>
    <property type="project" value="InterPro"/>
</dbReference>
<dbReference type="GO" id="GO:0005886">
    <property type="term" value="C:plasma membrane"/>
    <property type="evidence" value="ECO:0007669"/>
    <property type="project" value="UniProtKB-SubCell"/>
</dbReference>
<dbReference type="Proteomes" id="UP000253891">
    <property type="component" value="Unassembled WGS sequence"/>
</dbReference>
<evidence type="ECO:0000256" key="6">
    <source>
        <dbReference type="ARBA" id="ARBA00023136"/>
    </source>
</evidence>
<dbReference type="InterPro" id="IPR017871">
    <property type="entry name" value="ABC_transporter-like_CS"/>
</dbReference>
<dbReference type="Pfam" id="PF00005">
    <property type="entry name" value="ABC_tran"/>
    <property type="match status" value="1"/>
</dbReference>
<dbReference type="EMBL" id="DF967986">
    <property type="protein sequence ID" value="GAO99240.1"/>
    <property type="molecule type" value="Genomic_DNA"/>
</dbReference>
<feature type="domain" description="ABC transporter" evidence="7">
    <location>
        <begin position="4"/>
        <end position="241"/>
    </location>
</feature>
<dbReference type="PANTHER" id="PTHR43166:SF35">
    <property type="entry name" value="L-CYSTINE IMPORT ATP-BINDING PROTEIN TCYN"/>
    <property type="match status" value="1"/>
</dbReference>
<reference evidence="8 9" key="1">
    <citation type="journal article" date="2015" name="BMC Genomics">
        <title>Comparative genomics of Fructobacillus spp. and Leuconostoc spp. reveals niche-specific evolution of Fructobacillus spp.</title>
        <authorList>
            <person name="Endo A."/>
            <person name="Tanizawa Y."/>
            <person name="Tanaka N."/>
            <person name="Maeno S."/>
            <person name="Kumar H."/>
            <person name="Shiwa Y."/>
            <person name="Okada S."/>
            <person name="Yoshikawa H."/>
            <person name="Dicks L."/>
            <person name="Nakagawa J."/>
            <person name="Arita M."/>
        </authorList>
    </citation>
    <scope>NUCLEOTIDE SEQUENCE [LARGE SCALE GENOMIC DNA]</scope>
    <source>
        <strain evidence="8 9">JCM 12225</strain>
    </source>
</reference>
<protein>
    <submittedName>
        <fullName evidence="8">ABC transporter, ATP-binding protein</fullName>
    </submittedName>
</protein>
<dbReference type="Gene3D" id="3.40.50.300">
    <property type="entry name" value="P-loop containing nucleotide triphosphate hydrolases"/>
    <property type="match status" value="1"/>
</dbReference>
<keyword evidence="6" id="KW-0472">Membrane</keyword>
<evidence type="ECO:0000313" key="8">
    <source>
        <dbReference type="EMBL" id="GAO99240.1"/>
    </source>
</evidence>
<evidence type="ECO:0000256" key="5">
    <source>
        <dbReference type="ARBA" id="ARBA00022840"/>
    </source>
</evidence>
<dbReference type="GO" id="GO:0005524">
    <property type="term" value="F:ATP binding"/>
    <property type="evidence" value="ECO:0007669"/>
    <property type="project" value="UniProtKB-KW"/>
</dbReference>
<dbReference type="PROSITE" id="PS00211">
    <property type="entry name" value="ABC_TRANSPORTER_1"/>
    <property type="match status" value="1"/>
</dbReference>
<evidence type="ECO:0000256" key="2">
    <source>
        <dbReference type="ARBA" id="ARBA00022448"/>
    </source>
</evidence>
<keyword evidence="3" id="KW-1003">Cell membrane</keyword>
<comment type="subcellular location">
    <subcellularLocation>
        <location evidence="1">Cell membrane</location>
        <topology evidence="1">Peripheral membrane protein</topology>
    </subcellularLocation>
</comment>
<evidence type="ECO:0000256" key="4">
    <source>
        <dbReference type="ARBA" id="ARBA00022741"/>
    </source>
</evidence>
<keyword evidence="2" id="KW-0813">Transport</keyword>
<dbReference type="InterPro" id="IPR027417">
    <property type="entry name" value="P-loop_NTPase"/>
</dbReference>
<keyword evidence="9" id="KW-1185">Reference proteome</keyword>
<name>A0A0K8MFF5_9LACO</name>
<dbReference type="GO" id="GO:0015424">
    <property type="term" value="F:ABC-type amino acid transporter activity"/>
    <property type="evidence" value="ECO:0007669"/>
    <property type="project" value="InterPro"/>
</dbReference>
<dbReference type="PANTHER" id="PTHR43166">
    <property type="entry name" value="AMINO ACID IMPORT ATP-BINDING PROTEIN"/>
    <property type="match status" value="1"/>
</dbReference>
<keyword evidence="5 8" id="KW-0067">ATP-binding</keyword>
<keyword evidence="4" id="KW-0547">Nucleotide-binding</keyword>
<evidence type="ECO:0000256" key="3">
    <source>
        <dbReference type="ARBA" id="ARBA00022475"/>
    </source>
</evidence>
<evidence type="ECO:0000259" key="7">
    <source>
        <dbReference type="PROSITE" id="PS50893"/>
    </source>
</evidence>
<dbReference type="InterPro" id="IPR003439">
    <property type="entry name" value="ABC_transporter-like_ATP-bd"/>
</dbReference>
<dbReference type="SUPFAM" id="SSF52540">
    <property type="entry name" value="P-loop containing nucleoside triphosphate hydrolases"/>
    <property type="match status" value="1"/>
</dbReference>
<dbReference type="OrthoDB" id="1679618at2"/>
<dbReference type="InterPro" id="IPR030679">
    <property type="entry name" value="ABC_ATPase_HisP-typ"/>
</dbReference>
<organism evidence="8 9">
    <name type="scientific">Fructobacillus ficulneus</name>
    <dbReference type="NCBI Taxonomy" id="157463"/>
    <lineage>
        <taxon>Bacteria</taxon>
        <taxon>Bacillati</taxon>
        <taxon>Bacillota</taxon>
        <taxon>Bacilli</taxon>
        <taxon>Lactobacillales</taxon>
        <taxon>Lactobacillaceae</taxon>
        <taxon>Fructobacillus</taxon>
    </lineage>
</organism>
<dbReference type="PROSITE" id="PS50893">
    <property type="entry name" value="ABC_TRANSPORTER_2"/>
    <property type="match status" value="1"/>
</dbReference>